<evidence type="ECO:0000256" key="1">
    <source>
        <dbReference type="ARBA" id="ARBA00004123"/>
    </source>
</evidence>
<proteinExistence type="predicted"/>
<feature type="DNA-binding region" description="Fork-head" evidence="4">
    <location>
        <begin position="147"/>
        <end position="236"/>
    </location>
</feature>
<dbReference type="GO" id="GO:0000978">
    <property type="term" value="F:RNA polymerase II cis-regulatory region sequence-specific DNA binding"/>
    <property type="evidence" value="ECO:0007669"/>
    <property type="project" value="TreeGrafter"/>
</dbReference>
<dbReference type="SMART" id="SM00339">
    <property type="entry name" value="FH"/>
    <property type="match status" value="1"/>
</dbReference>
<dbReference type="Proteomes" id="UP000828390">
    <property type="component" value="Unassembled WGS sequence"/>
</dbReference>
<dbReference type="PROSITE" id="PS50039">
    <property type="entry name" value="FORK_HEAD_3"/>
    <property type="match status" value="1"/>
</dbReference>
<feature type="region of interest" description="Disordered" evidence="5">
    <location>
        <begin position="121"/>
        <end position="141"/>
    </location>
</feature>
<dbReference type="InterPro" id="IPR036390">
    <property type="entry name" value="WH_DNA-bd_sf"/>
</dbReference>
<dbReference type="InterPro" id="IPR001766">
    <property type="entry name" value="Fork_head_dom"/>
</dbReference>
<dbReference type="GO" id="GO:0005634">
    <property type="term" value="C:nucleus"/>
    <property type="evidence" value="ECO:0007669"/>
    <property type="project" value="UniProtKB-SubCell"/>
</dbReference>
<dbReference type="InterPro" id="IPR051770">
    <property type="entry name" value="Forkhead_box_regulator"/>
</dbReference>
<dbReference type="PANTHER" id="PTHR46262">
    <property type="entry name" value="FORKHEAD BOX PROTEIN BINIOU"/>
    <property type="match status" value="1"/>
</dbReference>
<dbReference type="Pfam" id="PF00250">
    <property type="entry name" value="Forkhead"/>
    <property type="match status" value="1"/>
</dbReference>
<dbReference type="AlphaFoldDB" id="A0A9D4E3V2"/>
<dbReference type="GO" id="GO:0009887">
    <property type="term" value="P:animal organ morphogenesis"/>
    <property type="evidence" value="ECO:0007669"/>
    <property type="project" value="TreeGrafter"/>
</dbReference>
<keyword evidence="2 4" id="KW-0238">DNA-binding</keyword>
<dbReference type="PANTHER" id="PTHR46262:SF2">
    <property type="entry name" value="FORKHEAD BOX PROTEIN BINIOU"/>
    <property type="match status" value="1"/>
</dbReference>
<dbReference type="Gene3D" id="1.10.10.10">
    <property type="entry name" value="Winged helix-like DNA-binding domain superfamily/Winged helix DNA-binding domain"/>
    <property type="match status" value="1"/>
</dbReference>
<reference evidence="7" key="1">
    <citation type="journal article" date="2019" name="bioRxiv">
        <title>The Genome of the Zebra Mussel, Dreissena polymorpha: A Resource for Invasive Species Research.</title>
        <authorList>
            <person name="McCartney M.A."/>
            <person name="Auch B."/>
            <person name="Kono T."/>
            <person name="Mallez S."/>
            <person name="Zhang Y."/>
            <person name="Obille A."/>
            <person name="Becker A."/>
            <person name="Abrahante J.E."/>
            <person name="Garbe J."/>
            <person name="Badalamenti J.P."/>
            <person name="Herman A."/>
            <person name="Mangelson H."/>
            <person name="Liachko I."/>
            <person name="Sullivan S."/>
            <person name="Sone E.D."/>
            <person name="Koren S."/>
            <person name="Silverstein K.A.T."/>
            <person name="Beckman K.B."/>
            <person name="Gohl D.M."/>
        </authorList>
    </citation>
    <scope>NUCLEOTIDE SEQUENCE</scope>
    <source>
        <strain evidence="7">Duluth1</strain>
        <tissue evidence="7">Whole animal</tissue>
    </source>
</reference>
<keyword evidence="8" id="KW-1185">Reference proteome</keyword>
<comment type="caution">
    <text evidence="7">The sequence shown here is derived from an EMBL/GenBank/DDBJ whole genome shotgun (WGS) entry which is preliminary data.</text>
</comment>
<evidence type="ECO:0000256" key="5">
    <source>
        <dbReference type="SAM" id="MobiDB-lite"/>
    </source>
</evidence>
<feature type="domain" description="Fork-head" evidence="6">
    <location>
        <begin position="147"/>
        <end position="236"/>
    </location>
</feature>
<dbReference type="InterPro" id="IPR036388">
    <property type="entry name" value="WH-like_DNA-bd_sf"/>
</dbReference>
<evidence type="ECO:0000256" key="2">
    <source>
        <dbReference type="ARBA" id="ARBA00023125"/>
    </source>
</evidence>
<gene>
    <name evidence="7" type="ORF">DPMN_174723</name>
</gene>
<dbReference type="PRINTS" id="PR00053">
    <property type="entry name" value="FORKHEAD"/>
</dbReference>
<reference evidence="7" key="2">
    <citation type="submission" date="2020-11" db="EMBL/GenBank/DDBJ databases">
        <authorList>
            <person name="McCartney M.A."/>
            <person name="Auch B."/>
            <person name="Kono T."/>
            <person name="Mallez S."/>
            <person name="Becker A."/>
            <person name="Gohl D.M."/>
            <person name="Silverstein K.A.T."/>
            <person name="Koren S."/>
            <person name="Bechman K.B."/>
            <person name="Herman A."/>
            <person name="Abrahante J.E."/>
            <person name="Garbe J."/>
        </authorList>
    </citation>
    <scope>NUCLEOTIDE SEQUENCE</scope>
    <source>
        <strain evidence="7">Duluth1</strain>
        <tissue evidence="7">Whole animal</tissue>
    </source>
</reference>
<organism evidence="7 8">
    <name type="scientific">Dreissena polymorpha</name>
    <name type="common">Zebra mussel</name>
    <name type="synonym">Mytilus polymorpha</name>
    <dbReference type="NCBI Taxonomy" id="45954"/>
    <lineage>
        <taxon>Eukaryota</taxon>
        <taxon>Metazoa</taxon>
        <taxon>Spiralia</taxon>
        <taxon>Lophotrochozoa</taxon>
        <taxon>Mollusca</taxon>
        <taxon>Bivalvia</taxon>
        <taxon>Autobranchia</taxon>
        <taxon>Heteroconchia</taxon>
        <taxon>Euheterodonta</taxon>
        <taxon>Imparidentia</taxon>
        <taxon>Neoheterodontei</taxon>
        <taxon>Myida</taxon>
        <taxon>Dreissenoidea</taxon>
        <taxon>Dreissenidae</taxon>
        <taxon>Dreissena</taxon>
    </lineage>
</organism>
<protein>
    <recommendedName>
        <fullName evidence="6">Fork-head domain-containing protein</fullName>
    </recommendedName>
</protein>
<evidence type="ECO:0000313" key="7">
    <source>
        <dbReference type="EMBL" id="KAH3773364.1"/>
    </source>
</evidence>
<feature type="region of interest" description="Disordered" evidence="5">
    <location>
        <begin position="295"/>
        <end position="346"/>
    </location>
</feature>
<keyword evidence="3 4" id="KW-0539">Nucleus</keyword>
<dbReference type="GO" id="GO:0000981">
    <property type="term" value="F:DNA-binding transcription factor activity, RNA polymerase II-specific"/>
    <property type="evidence" value="ECO:0007669"/>
    <property type="project" value="TreeGrafter"/>
</dbReference>
<evidence type="ECO:0000313" key="8">
    <source>
        <dbReference type="Proteomes" id="UP000828390"/>
    </source>
</evidence>
<evidence type="ECO:0000256" key="3">
    <source>
        <dbReference type="ARBA" id="ARBA00023242"/>
    </source>
</evidence>
<name>A0A9D4E3V2_DREPO</name>
<feature type="compositionally biased region" description="Basic and acidic residues" evidence="5">
    <location>
        <begin position="132"/>
        <end position="141"/>
    </location>
</feature>
<feature type="compositionally biased region" description="Polar residues" evidence="5">
    <location>
        <begin position="330"/>
        <end position="340"/>
    </location>
</feature>
<dbReference type="EMBL" id="JAIWYP010000009">
    <property type="protein sequence ID" value="KAH3773364.1"/>
    <property type="molecule type" value="Genomic_DNA"/>
</dbReference>
<evidence type="ECO:0000259" key="6">
    <source>
        <dbReference type="PROSITE" id="PS50039"/>
    </source>
</evidence>
<comment type="subcellular location">
    <subcellularLocation>
        <location evidence="1 4">Nucleus</location>
    </subcellularLocation>
</comment>
<sequence length="463" mass="52250">MPEASDFMSDAIHAAWNLATPANCSRDDVDSRLMTVGVPEPSVSYGAIDRWYQMPDSHGSSEENSQLVDNVMGLENDFLPRHSTPSRHADAWNFFRASPQFIYPLHTTSLPVPSHQTLAAPSQSVGKMVSGRSERTTLDEVSPRLEKPPYTYNAMMVMAIHQSKEKQLTFSQIQESLVKMFPFFGGPYKGWKRSLRKALHSSKCCIMSNDKMAWSIDYDNVSYAMFEKRSKQDNDKYMRFLHEQLNVAPVVPERKFRGEPLSLPSRMCFQPQDEDDFLGARKDCVQTPSLPSIGTFVEAGSSGQNRKRTWSKTEDSTQMSVKRTCAEEPTVNNVTDTSPPSLKADKVTNDPSWLSTGSFGISHHGFGQHMIGGGTTYDMTPINTRPYRNYTSFYPSQTPMNVGYWSAGSFSDLAWQQMYWQQHMQHQLAHYTSPYWPTFGHAQSDVFSTEALNLTKPGTKGSE</sequence>
<accession>A0A9D4E3V2</accession>
<dbReference type="SUPFAM" id="SSF46785">
    <property type="entry name" value="Winged helix' DNA-binding domain"/>
    <property type="match status" value="1"/>
</dbReference>
<evidence type="ECO:0000256" key="4">
    <source>
        <dbReference type="PROSITE-ProRule" id="PRU00089"/>
    </source>
</evidence>